<protein>
    <submittedName>
        <fullName evidence="2">Membrane protein</fullName>
    </submittedName>
</protein>
<keyword evidence="1" id="KW-0812">Transmembrane</keyword>
<organism evidence="2 3">
    <name type="scientific">Pseudomonas phage PlaquesPlease</name>
    <dbReference type="NCBI Taxonomy" id="2762289"/>
    <lineage>
        <taxon>Viruses</taxon>
        <taxon>Duplodnaviria</taxon>
        <taxon>Heunggongvirae</taxon>
        <taxon>Uroviricota</taxon>
        <taxon>Caudoviricetes</taxon>
        <taxon>Autographivirales</taxon>
        <taxon>Autotranscriptaviridae</taxon>
        <taxon>Studiervirinae</taxon>
        <taxon>Waldovirus</taxon>
        <taxon>Waldovirus plaquesplease</taxon>
    </lineage>
</organism>
<feature type="transmembrane region" description="Helical" evidence="1">
    <location>
        <begin position="33"/>
        <end position="56"/>
    </location>
</feature>
<name>A0A7G8LJS8_9CAUD</name>
<keyword evidence="1" id="KW-1133">Transmembrane helix</keyword>
<keyword evidence="1" id="KW-0472">Membrane</keyword>
<evidence type="ECO:0000313" key="3">
    <source>
        <dbReference type="Proteomes" id="UP000515979"/>
    </source>
</evidence>
<evidence type="ECO:0000313" key="2">
    <source>
        <dbReference type="EMBL" id="QNJ57500.1"/>
    </source>
</evidence>
<reference evidence="2 3" key="1">
    <citation type="submission" date="2020-07" db="EMBL/GenBank/DDBJ databases">
        <authorList>
            <person name="Anderson S."/>
            <person name="Assadpour T."/>
            <person name="Abraham A."/>
            <person name="Bordelon E."/>
            <person name="Temple L."/>
        </authorList>
    </citation>
    <scope>NUCLEOTIDE SEQUENCE [LARGE SCALE GENOMIC DNA]</scope>
</reference>
<proteinExistence type="predicted"/>
<dbReference type="Proteomes" id="UP000515979">
    <property type="component" value="Segment"/>
</dbReference>
<feature type="transmembrane region" description="Helical" evidence="1">
    <location>
        <begin position="68"/>
        <end position="88"/>
    </location>
</feature>
<accession>A0A7G8LJS8</accession>
<sequence length="91" mass="9282">MSSAVMIATTAAIIASSAASSSGGGASCPVSDFGAACLALSLVSMVLAGASLIAAMTRSWYSKWTDRWFIAFIVFACLTLVPITVGMIHDC</sequence>
<evidence type="ECO:0000256" key="1">
    <source>
        <dbReference type="SAM" id="Phobius"/>
    </source>
</evidence>
<keyword evidence="3" id="KW-1185">Reference proteome</keyword>
<dbReference type="EMBL" id="MT711890">
    <property type="protein sequence ID" value="QNJ57500.1"/>
    <property type="molecule type" value="Genomic_DNA"/>
</dbReference>